<dbReference type="STRING" id="84531.LA76x_3652"/>
<sequence length="155" mass="17114">MEWSVSMKKVTAGFLHMLALCLLLTVSQTALAQSALKQIPEGTTLWAGQSIYSNNLQYRLTMQGDGNLVFYRVADSRPLWNSQTHGSGGYKTVFEPFAVFNVLRISDDAVLWTSRGGVIGAPYPGMAWYITDQGDFLALYYGGTVVRHLANDPDN</sequence>
<evidence type="ECO:0000256" key="1">
    <source>
        <dbReference type="SAM" id="SignalP"/>
    </source>
</evidence>
<dbReference type="EMBL" id="CP011129">
    <property type="protein sequence ID" value="ALN81774.1"/>
    <property type="molecule type" value="Genomic_DNA"/>
</dbReference>
<feature type="signal peptide" evidence="1">
    <location>
        <begin position="1"/>
        <end position="32"/>
    </location>
</feature>
<proteinExistence type="predicted"/>
<feature type="chain" id="PRO_5006597129" evidence="1">
    <location>
        <begin position="33"/>
        <end position="155"/>
    </location>
</feature>
<dbReference type="SUPFAM" id="SSF51110">
    <property type="entry name" value="alpha-D-mannose-specific plant lectins"/>
    <property type="match status" value="1"/>
</dbReference>
<name>A0A0S2FE02_LYSAN</name>
<keyword evidence="2" id="KW-0430">Lectin</keyword>
<accession>A0A0S2FE02</accession>
<dbReference type="Gene3D" id="2.90.10.30">
    <property type="match status" value="1"/>
</dbReference>
<evidence type="ECO:0000313" key="2">
    <source>
        <dbReference type="EMBL" id="ALN81774.1"/>
    </source>
</evidence>
<organism evidence="2 3">
    <name type="scientific">Lysobacter antibioticus</name>
    <dbReference type="NCBI Taxonomy" id="84531"/>
    <lineage>
        <taxon>Bacteria</taxon>
        <taxon>Pseudomonadati</taxon>
        <taxon>Pseudomonadota</taxon>
        <taxon>Gammaproteobacteria</taxon>
        <taxon>Lysobacterales</taxon>
        <taxon>Lysobacteraceae</taxon>
        <taxon>Lysobacter</taxon>
    </lineage>
</organism>
<gene>
    <name evidence="2" type="ORF">LA76x_3652</name>
</gene>
<dbReference type="Proteomes" id="UP000060787">
    <property type="component" value="Chromosome"/>
</dbReference>
<dbReference type="GO" id="GO:0030246">
    <property type="term" value="F:carbohydrate binding"/>
    <property type="evidence" value="ECO:0007669"/>
    <property type="project" value="UniProtKB-KW"/>
</dbReference>
<protein>
    <submittedName>
        <fullName evidence="2">D-mannose binding lectin family protein</fullName>
    </submittedName>
</protein>
<keyword evidence="1" id="KW-0732">Signal</keyword>
<evidence type="ECO:0000313" key="3">
    <source>
        <dbReference type="Proteomes" id="UP000060787"/>
    </source>
</evidence>
<keyword evidence="3" id="KW-1185">Reference proteome</keyword>
<dbReference type="AlphaFoldDB" id="A0A0S2FE02"/>
<dbReference type="KEGG" id="lab:LA76x_3652"/>
<reference evidence="2 3" key="1">
    <citation type="journal article" date="2015" name="BMC Genomics">
        <title>Comparative genomics and metabolic profiling of the genus Lysobacter.</title>
        <authorList>
            <person name="de Bruijn I."/>
            <person name="Cheng X."/>
            <person name="de Jager V."/>
            <person name="Exposito R.G."/>
            <person name="Watrous J."/>
            <person name="Patel N."/>
            <person name="Postma J."/>
            <person name="Dorrestein P.C."/>
            <person name="Kobayashi D."/>
            <person name="Raaijmakers J.M."/>
        </authorList>
    </citation>
    <scope>NUCLEOTIDE SEQUENCE [LARGE SCALE GENOMIC DNA]</scope>
    <source>
        <strain evidence="2 3">76</strain>
    </source>
</reference>
<dbReference type="InterPro" id="IPR036426">
    <property type="entry name" value="Bulb-type_lectin_dom_sf"/>
</dbReference>
<dbReference type="PATRIC" id="fig|84531.8.peg.3670"/>